<sequence>MEQLNLQKSLTLTLGQEFRQQLHTNFVRTEDFVNELKQYQDYHEKDEVNAHNSEQINHIINGNVKNALVDLDKRVSNLVLSKGKNSLQEVKDARVDNKGESHNTLYDRLRSDATEYTLDKDTVMQSVEDAKNKVLAQEFMFDIPNQGWQYLTNLSPFTNSVMQSFHLDNRTGIFYQTQVYGSNYKLTKMKTNGQLLSQMEVVGGGHGTHLGYRWINDKLWLYSFILDNDGNNKLVRFSYKPNVSIKYGDYDMEEVFTGHSELPYITPVINEHEGLILFRIEYPSSEWTTRDARNYIEVRRLEDIDNRVDKVLYRMDIPMRLTDGTIGQPMQGITFDDNKLYWYSGDSNPAIPNFITVFDYTTGKQLYQKACDIGKIGNEFPGNFAEAEGLQIYYDIETGKKALLAGVTVGAPNYRAHQIHGIFMRDVYDKLTAQATPVLMTETGGRTKTYPLSEYTKLSDVTEPGVYYMTTADTMKLTDFPLPPEMRDAGWFLEVSAANVAGDTKQKLTRNSYTRDLMIFERMVSIYKLNGDTANTTGWNHLKSSSVYGVAEGAPSFITNMNQLGIVTNKRWYIDTTRSSQLKDFPNPGVAGWTCDVESVTANAFKLVLTRVTSGAAIQRYEAYFNTNKNERTSPWTLFQGTNV</sequence>
<evidence type="ECO:0000259" key="1">
    <source>
        <dbReference type="Pfam" id="PF21311"/>
    </source>
</evidence>
<evidence type="ECO:0000313" key="3">
    <source>
        <dbReference type="Proteomes" id="UP000594455"/>
    </source>
</evidence>
<gene>
    <name evidence="2" type="ORF">ISP08_09565</name>
</gene>
<evidence type="ECO:0000313" key="2">
    <source>
        <dbReference type="EMBL" id="QPM74583.1"/>
    </source>
</evidence>
<dbReference type="AlphaFoldDB" id="A0A7T1AYV6"/>
<dbReference type="Pfam" id="PF21311">
    <property type="entry name" value="Phage_RBD_prop"/>
    <property type="match status" value="1"/>
</dbReference>
<reference evidence="2 3" key="1">
    <citation type="submission" date="2020-10" db="EMBL/GenBank/DDBJ databases">
        <title>Closed genome sequences of Staphylococcus lloydii sp. nov. and Staphylococcus durrellii sp. nov. Isolated from Captive Fruit Bats (Pteropus livingstonii).</title>
        <authorList>
            <person name="Fountain K."/>
        </authorList>
    </citation>
    <scope>NUCLEOTIDE SEQUENCE [LARGE SCALE GENOMIC DNA]</scope>
    <source>
        <strain evidence="2 3">23_2_7_LY</strain>
    </source>
</reference>
<feature type="domain" description="P68 RBP/TagC-like beta-propeller" evidence="1">
    <location>
        <begin position="161"/>
        <end position="421"/>
    </location>
</feature>
<proteinExistence type="predicted"/>
<dbReference type="KEGG" id="sllo:ISP08_09565"/>
<dbReference type="InterPro" id="IPR048799">
    <property type="entry name" value="P68_RBP_TagC-like_beta-prop"/>
</dbReference>
<keyword evidence="3" id="KW-1185">Reference proteome</keyword>
<accession>A0A7T1AYV6</accession>
<name>A0A7T1AYV6_9STAP</name>
<dbReference type="Proteomes" id="UP000594455">
    <property type="component" value="Chromosome"/>
</dbReference>
<dbReference type="EMBL" id="CP064056">
    <property type="protein sequence ID" value="QPM74583.1"/>
    <property type="molecule type" value="Genomic_DNA"/>
</dbReference>
<organism evidence="2 3">
    <name type="scientific">Staphylococcus lloydii</name>
    <dbReference type="NCBI Taxonomy" id="2781774"/>
    <lineage>
        <taxon>Bacteria</taxon>
        <taxon>Bacillati</taxon>
        <taxon>Bacillota</taxon>
        <taxon>Bacilli</taxon>
        <taxon>Bacillales</taxon>
        <taxon>Staphylococcaceae</taxon>
        <taxon>Staphylococcus</taxon>
    </lineage>
</organism>
<dbReference type="RefSeq" id="WP_195718467.1">
    <property type="nucleotide sequence ID" value="NZ_CP064056.1"/>
</dbReference>
<protein>
    <recommendedName>
        <fullName evidence="1">P68 RBP/TagC-like beta-propeller domain-containing protein</fullName>
    </recommendedName>
</protein>